<reference evidence="2" key="1">
    <citation type="journal article" date="2004" name="Nature">
        <title>Genome duplication in the teleost fish Tetraodon nigroviridis reveals the early vertebrate proto-karyotype.</title>
        <authorList>
            <person name="Jaillon O."/>
            <person name="Aury J.-M."/>
            <person name="Brunet F."/>
            <person name="Petit J.-L."/>
            <person name="Stange-Thomann N."/>
            <person name="Mauceli E."/>
            <person name="Bouneau L."/>
            <person name="Fischer C."/>
            <person name="Ozouf-Costaz C."/>
            <person name="Bernot A."/>
            <person name="Nicaud S."/>
            <person name="Jaffe D."/>
            <person name="Fisher S."/>
            <person name="Lutfalla G."/>
            <person name="Dossat C."/>
            <person name="Segurens B."/>
            <person name="Dasilva C."/>
            <person name="Salanoubat M."/>
            <person name="Levy M."/>
            <person name="Boudet N."/>
            <person name="Castellano S."/>
            <person name="Anthouard V."/>
            <person name="Jubin C."/>
            <person name="Castelli V."/>
            <person name="Katinka M."/>
            <person name="Vacherie B."/>
            <person name="Biemont C."/>
            <person name="Skalli Z."/>
            <person name="Cattolico L."/>
            <person name="Poulain J."/>
            <person name="De Berardinis V."/>
            <person name="Cruaud C."/>
            <person name="Duprat S."/>
            <person name="Brottier P."/>
            <person name="Coutanceau J.-P."/>
            <person name="Gouzy J."/>
            <person name="Parra G."/>
            <person name="Lardier G."/>
            <person name="Chapple C."/>
            <person name="McKernan K.J."/>
            <person name="McEwan P."/>
            <person name="Bosak S."/>
            <person name="Kellis M."/>
            <person name="Volff J.-N."/>
            <person name="Guigo R."/>
            <person name="Zody M.C."/>
            <person name="Mesirov J."/>
            <person name="Lindblad-Toh K."/>
            <person name="Birren B."/>
            <person name="Nusbaum C."/>
            <person name="Kahn D."/>
            <person name="Robinson-Rechavi M."/>
            <person name="Laudet V."/>
            <person name="Schachter V."/>
            <person name="Quetier F."/>
            <person name="Saurin W."/>
            <person name="Scarpelli C."/>
            <person name="Wincker P."/>
            <person name="Lander E.S."/>
            <person name="Weissenbach J."/>
            <person name="Roest Crollius H."/>
        </authorList>
    </citation>
    <scope>NUCLEOTIDE SEQUENCE [LARGE SCALE GENOMIC DNA]</scope>
</reference>
<dbReference type="SUPFAM" id="SSF51695">
    <property type="entry name" value="PLC-like phosphodiesterases"/>
    <property type="match status" value="1"/>
</dbReference>
<dbReference type="STRING" id="99883.ENSTNIP00000020313"/>
<reference evidence="1" key="2">
    <citation type="submission" date="2025-08" db="UniProtKB">
        <authorList>
            <consortium name="Ensembl"/>
        </authorList>
    </citation>
    <scope>IDENTIFICATION</scope>
</reference>
<dbReference type="PANTHER" id="PTHR13593">
    <property type="match status" value="1"/>
</dbReference>
<sequence>RKMEAGRGLGPNADWMSRLPGQLQDVPLWDLAIPGSHDSMSFCLDVSSPLLGSEPRLLRLADRLAPCWARPCVSRWATTQSTVLTHQCDLGVRFLDLRIARRPGGFRELLFAHGIYTLMTVKEALQELSVWLDAHPREVVIVSCSHFESLSDEDHLDLAVFILGLFGHKPLRSCWSRGQQLVVCYDDLRVALRFPQLWTGIPYWYADSSDPRKVISYLEAKKSGARPAGFYVCGLNLTENAAYVLLHPLQTMKTMTMKALPPLLTWASRQRPGAQVGGVNVLCCDFVGGADFCSLVIGLNHKLLDPAEGHG</sequence>
<dbReference type="OMA" id="QHPELWT"/>
<dbReference type="GO" id="GO:0008081">
    <property type="term" value="F:phosphoric diester hydrolase activity"/>
    <property type="evidence" value="ECO:0007669"/>
    <property type="project" value="InterPro"/>
</dbReference>
<dbReference type="InterPro" id="IPR017946">
    <property type="entry name" value="PLC-like_Pdiesterase_TIM-brl"/>
</dbReference>
<dbReference type="HOGENOM" id="CLU_051926_0_0_1"/>
<dbReference type="Proteomes" id="UP000007303">
    <property type="component" value="Unassembled WGS sequence"/>
</dbReference>
<name>H3DIG9_TETNG</name>
<dbReference type="AlphaFoldDB" id="H3DIG9"/>
<dbReference type="GO" id="GO:0006629">
    <property type="term" value="P:lipid metabolic process"/>
    <property type="evidence" value="ECO:0007669"/>
    <property type="project" value="InterPro"/>
</dbReference>
<keyword evidence="2" id="KW-1185">Reference proteome</keyword>
<dbReference type="Ensembl" id="ENSTNIT00000020544.1">
    <property type="protein sequence ID" value="ENSTNIP00000020313.1"/>
    <property type="gene ID" value="ENSTNIG00000017176.1"/>
</dbReference>
<dbReference type="PANTHER" id="PTHR13593:SF112">
    <property type="entry name" value="PI-PLC X DOMAIN-CONTAINING PROTEIN 1"/>
    <property type="match status" value="1"/>
</dbReference>
<dbReference type="InterPro" id="IPR042158">
    <property type="entry name" value="PLCXD1/2/3"/>
</dbReference>
<dbReference type="Gene3D" id="3.20.20.190">
    <property type="entry name" value="Phosphatidylinositol (PI) phosphodiesterase"/>
    <property type="match status" value="1"/>
</dbReference>
<dbReference type="InterPro" id="IPR051057">
    <property type="entry name" value="PI-PLC_domain"/>
</dbReference>
<dbReference type="InParanoid" id="H3DIG9"/>
<evidence type="ECO:0000313" key="2">
    <source>
        <dbReference type="Proteomes" id="UP000007303"/>
    </source>
</evidence>
<dbReference type="GeneTree" id="ENSGT00940000161625"/>
<proteinExistence type="predicted"/>
<accession>H3DIG9</accession>
<protein>
    <submittedName>
        <fullName evidence="1">Uncharacterized protein</fullName>
    </submittedName>
</protein>
<dbReference type="CDD" id="cd08616">
    <property type="entry name" value="PI-PLCXD1c"/>
    <property type="match status" value="1"/>
</dbReference>
<reference evidence="1" key="3">
    <citation type="submission" date="2025-09" db="UniProtKB">
        <authorList>
            <consortium name="Ensembl"/>
        </authorList>
    </citation>
    <scope>IDENTIFICATION</scope>
</reference>
<evidence type="ECO:0000313" key="1">
    <source>
        <dbReference type="Ensembl" id="ENSTNIP00000020313.1"/>
    </source>
</evidence>
<organism evidence="1 2">
    <name type="scientific">Tetraodon nigroviridis</name>
    <name type="common">Spotted green pufferfish</name>
    <name type="synonym">Chelonodon nigroviridis</name>
    <dbReference type="NCBI Taxonomy" id="99883"/>
    <lineage>
        <taxon>Eukaryota</taxon>
        <taxon>Metazoa</taxon>
        <taxon>Chordata</taxon>
        <taxon>Craniata</taxon>
        <taxon>Vertebrata</taxon>
        <taxon>Euteleostomi</taxon>
        <taxon>Actinopterygii</taxon>
        <taxon>Neopterygii</taxon>
        <taxon>Teleostei</taxon>
        <taxon>Neoteleostei</taxon>
        <taxon>Acanthomorphata</taxon>
        <taxon>Eupercaria</taxon>
        <taxon>Tetraodontiformes</taxon>
        <taxon>Tetradontoidea</taxon>
        <taxon>Tetraodontidae</taxon>
        <taxon>Tetraodon</taxon>
    </lineage>
</organism>